<dbReference type="Pfam" id="PF00501">
    <property type="entry name" value="AMP-binding"/>
    <property type="match status" value="1"/>
</dbReference>
<dbReference type="Proteomes" id="UP001597061">
    <property type="component" value="Unassembled WGS sequence"/>
</dbReference>
<dbReference type="NCBIfam" id="TIGR02188">
    <property type="entry name" value="Ac_CoA_lig_AcsA"/>
    <property type="match status" value="1"/>
</dbReference>
<dbReference type="EMBL" id="JBHTJI010000001">
    <property type="protein sequence ID" value="MFD0988977.1"/>
    <property type="molecule type" value="Genomic_DNA"/>
</dbReference>
<dbReference type="Pfam" id="PF13193">
    <property type="entry name" value="AMP-binding_C"/>
    <property type="match status" value="1"/>
</dbReference>
<dbReference type="InterPro" id="IPR032387">
    <property type="entry name" value="ACAS_N"/>
</dbReference>
<dbReference type="InterPro" id="IPR025110">
    <property type="entry name" value="AMP-bd_C"/>
</dbReference>
<dbReference type="CDD" id="cd05966">
    <property type="entry name" value="ACS"/>
    <property type="match status" value="1"/>
</dbReference>
<evidence type="ECO:0000259" key="9">
    <source>
        <dbReference type="Pfam" id="PF13193"/>
    </source>
</evidence>
<organism evidence="11 12">
    <name type="scientific">Mariniflexile jejuense</name>
    <dbReference type="NCBI Taxonomy" id="1173582"/>
    <lineage>
        <taxon>Bacteria</taxon>
        <taxon>Pseudomonadati</taxon>
        <taxon>Bacteroidota</taxon>
        <taxon>Flavobacteriia</taxon>
        <taxon>Flavobacteriales</taxon>
        <taxon>Flavobacteriaceae</taxon>
        <taxon>Mariniflexile</taxon>
    </lineage>
</organism>
<evidence type="ECO:0000256" key="2">
    <source>
        <dbReference type="ARBA" id="ARBA00013275"/>
    </source>
</evidence>
<sequence length="637" mass="71649">MKMSNYHIKHLEEYYQVYRKSIREPESFWEEVAEEHFIWRKKWDNVLSWDFKKPEVKWFEGAKLNITENCIDRHLATRGDKTAILFEPNNPDEPSEHITYKQLYDRVNQFANVLKAQGVGKGDRVCIYVPMIPELAIAVLACARIGAIHSVVFAGFSATALATRINDSDCKLVVTADGSYRGAKSIDLKGIVDDALEKCPCVKNVLVVKRVNTEISMKAGRDQWLQPLLDEASTNCSPEIMDAEAPLFILYTSGSTGQPKGMVHTTAGYMVYTAYTFKNAFQYRENDVYWCTADIGWITGHSYIVYGPLANGATTVLFEGVPSYPDFGRFWQIVQKHKITQFYTAPTAIRALAKQGVEVVEKYDLSSLKVLGSVGEPINEEAWHWYNDVIGKGKSPIIDSWWQTETGGIMITPIPYVTPTKPTYATLPFIGIQPALMDEQGNELKGNQVEGRLCIKFPWPSIARTIWGNHERYRETYFSAYENNYFTGDGALRDEVGYYRITGRVDDVIIVSGHNLGTAPIEDAINEHPAVAESAIVGFPHDIKGSALYGYVTLKETGESRVHDNLRKEINQLISDKIGPIAKLDKIQFTQGLPKTRSGKIMRRILRKIASKDTSNLGDTSTLLNPEVVQDIIDNAL</sequence>
<dbReference type="GO" id="GO:0003987">
    <property type="term" value="F:acetate-CoA ligase activity"/>
    <property type="evidence" value="ECO:0007669"/>
    <property type="project" value="UniProtKB-EC"/>
</dbReference>
<evidence type="ECO:0000259" key="8">
    <source>
        <dbReference type="Pfam" id="PF00501"/>
    </source>
</evidence>
<dbReference type="PANTHER" id="PTHR24095:SF14">
    <property type="entry name" value="ACETYL-COENZYME A SYNTHETASE 1"/>
    <property type="match status" value="1"/>
</dbReference>
<dbReference type="Pfam" id="PF16177">
    <property type="entry name" value="ACAS_N"/>
    <property type="match status" value="1"/>
</dbReference>
<evidence type="ECO:0000259" key="10">
    <source>
        <dbReference type="Pfam" id="PF16177"/>
    </source>
</evidence>
<reference evidence="12" key="1">
    <citation type="journal article" date="2019" name="Int. J. Syst. Evol. Microbiol.">
        <title>The Global Catalogue of Microorganisms (GCM) 10K type strain sequencing project: providing services to taxonomists for standard genome sequencing and annotation.</title>
        <authorList>
            <consortium name="The Broad Institute Genomics Platform"/>
            <consortium name="The Broad Institute Genome Sequencing Center for Infectious Disease"/>
            <person name="Wu L."/>
            <person name="Ma J."/>
        </authorList>
    </citation>
    <scope>NUCLEOTIDE SEQUENCE [LARGE SCALE GENOMIC DNA]</scope>
    <source>
        <strain evidence="12">CCUG 62414</strain>
    </source>
</reference>
<comment type="similarity">
    <text evidence="1">Belongs to the ATP-dependent AMP-binding enzyme family.</text>
</comment>
<evidence type="ECO:0000256" key="3">
    <source>
        <dbReference type="ARBA" id="ARBA00022598"/>
    </source>
</evidence>
<keyword evidence="6" id="KW-0007">Acetylation</keyword>
<keyword evidence="4" id="KW-0547">Nucleotide-binding</keyword>
<dbReference type="PANTHER" id="PTHR24095">
    <property type="entry name" value="ACETYL-COENZYME A SYNTHETASE"/>
    <property type="match status" value="1"/>
</dbReference>
<dbReference type="NCBIfam" id="NF001208">
    <property type="entry name" value="PRK00174.1"/>
    <property type="match status" value="1"/>
</dbReference>
<evidence type="ECO:0000256" key="6">
    <source>
        <dbReference type="ARBA" id="ARBA00022990"/>
    </source>
</evidence>
<dbReference type="Gene3D" id="3.40.50.12780">
    <property type="entry name" value="N-terminal domain of ligase-like"/>
    <property type="match status" value="1"/>
</dbReference>
<dbReference type="InterPro" id="IPR000873">
    <property type="entry name" value="AMP-dep_synth/lig_dom"/>
</dbReference>
<evidence type="ECO:0000313" key="11">
    <source>
        <dbReference type="EMBL" id="MFD0988977.1"/>
    </source>
</evidence>
<dbReference type="SUPFAM" id="SSF56801">
    <property type="entry name" value="Acetyl-CoA synthetase-like"/>
    <property type="match status" value="1"/>
</dbReference>
<keyword evidence="12" id="KW-1185">Reference proteome</keyword>
<evidence type="ECO:0000256" key="7">
    <source>
        <dbReference type="NCBIfam" id="TIGR02188"/>
    </source>
</evidence>
<feature type="domain" description="Acetyl-coenzyme A synthetase N-terminal" evidence="10">
    <location>
        <begin position="14"/>
        <end position="70"/>
    </location>
</feature>
<keyword evidence="3 11" id="KW-0436">Ligase</keyword>
<name>A0ABW3JEZ2_9FLAO</name>
<dbReference type="Gene3D" id="3.30.300.30">
    <property type="match status" value="1"/>
</dbReference>
<evidence type="ECO:0000256" key="4">
    <source>
        <dbReference type="ARBA" id="ARBA00022741"/>
    </source>
</evidence>
<dbReference type="InterPro" id="IPR045851">
    <property type="entry name" value="AMP-bd_C_sf"/>
</dbReference>
<feature type="domain" description="AMP-dependent synthetase/ligase" evidence="8">
    <location>
        <begin position="72"/>
        <end position="463"/>
    </location>
</feature>
<dbReference type="EC" id="6.2.1.1" evidence="2 7"/>
<keyword evidence="5" id="KW-0067">ATP-binding</keyword>
<gene>
    <name evidence="11" type="primary">acs</name>
    <name evidence="11" type="ORF">ACFQ1R_02605</name>
</gene>
<evidence type="ECO:0000256" key="1">
    <source>
        <dbReference type="ARBA" id="ARBA00006432"/>
    </source>
</evidence>
<evidence type="ECO:0000256" key="5">
    <source>
        <dbReference type="ARBA" id="ARBA00022840"/>
    </source>
</evidence>
<dbReference type="PROSITE" id="PS00455">
    <property type="entry name" value="AMP_BINDING"/>
    <property type="match status" value="1"/>
</dbReference>
<dbReference type="RefSeq" id="WP_379926296.1">
    <property type="nucleotide sequence ID" value="NZ_JBHTJI010000001.1"/>
</dbReference>
<dbReference type="InterPro" id="IPR042099">
    <property type="entry name" value="ANL_N_sf"/>
</dbReference>
<dbReference type="InterPro" id="IPR020845">
    <property type="entry name" value="AMP-binding_CS"/>
</dbReference>
<accession>A0ABW3JEZ2</accession>
<comment type="caution">
    <text evidence="11">The sequence shown here is derived from an EMBL/GenBank/DDBJ whole genome shotgun (WGS) entry which is preliminary data.</text>
</comment>
<protein>
    <recommendedName>
        <fullName evidence="2 7">Acetate--CoA ligase</fullName>
        <ecNumber evidence="2 7">6.2.1.1</ecNumber>
    </recommendedName>
</protein>
<proteinExistence type="inferred from homology"/>
<dbReference type="InterPro" id="IPR011904">
    <property type="entry name" value="Ac_CoA_lig"/>
</dbReference>
<feature type="domain" description="AMP-binding enzyme C-terminal" evidence="9">
    <location>
        <begin position="521"/>
        <end position="600"/>
    </location>
</feature>
<evidence type="ECO:0000313" key="12">
    <source>
        <dbReference type="Proteomes" id="UP001597061"/>
    </source>
</evidence>